<dbReference type="InterPro" id="IPR012292">
    <property type="entry name" value="Globin/Proto"/>
</dbReference>
<dbReference type="GO" id="GO:0016020">
    <property type="term" value="C:membrane"/>
    <property type="evidence" value="ECO:0007669"/>
    <property type="project" value="InterPro"/>
</dbReference>
<protein>
    <submittedName>
        <fullName evidence="6">Methyl-accepting chemotaxis protein</fullName>
    </submittedName>
</protein>
<sequence>MKSAAAQSFDKADHETRLRYARIDATTRADLPAIWQQVAPDLPGVLSRFYAHAHAEPHLSQLLGDKQAGLETAQAKHWERLFGGQFDADYVASIRRIGMAHVRIGLEPRWYIAGYQFLLNELSAIVVRKNRFAPSRLARYIAALNKVVMLDLDYAISTYQTALIEERQRRNDAIAGAIENFRGSVDSILGTLDTNTARMQETATSLTSVAEQAGREADSATNASRDTSLNVQSVASATEQMTASVNEIADQINGASSIVREASEMTEASTAEVERLAEAGRQIGEVVSLIQAIAEQTNLLALNATIEAARAGEAGRGFAVVAQEVKALASQTSKATEEIARHVHGIQGSTTTSVESIRKIASIMTRIENVTGSVAAAIEQQSAATGEISTNIQRAASGTHTLSENVAGVNEAISETNRSASSVTQAATELSAQSSLLSREVRQFFDVLRNEDAA</sequence>
<dbReference type="AlphaFoldDB" id="A0A0N8KDY8"/>
<accession>A0A0N8KDY8</accession>
<feature type="region of interest" description="Disordered" evidence="4">
    <location>
        <begin position="206"/>
        <end position="228"/>
    </location>
</feature>
<dbReference type="Gene3D" id="1.10.287.950">
    <property type="entry name" value="Methyl-accepting chemotaxis protein"/>
    <property type="match status" value="1"/>
</dbReference>
<dbReference type="InterPro" id="IPR004090">
    <property type="entry name" value="Chemotax_Me-accpt_rcpt"/>
</dbReference>
<comment type="similarity">
    <text evidence="2">Belongs to the methyl-accepting chemotaxis (MCP) protein family.</text>
</comment>
<dbReference type="Gene3D" id="1.10.490.10">
    <property type="entry name" value="Globins"/>
    <property type="match status" value="1"/>
</dbReference>
<dbReference type="SUPFAM" id="SSF58104">
    <property type="entry name" value="Methyl-accepting chemotaxis protein (MCP) signaling domain"/>
    <property type="match status" value="1"/>
</dbReference>
<dbReference type="Pfam" id="PF11563">
    <property type="entry name" value="Protoglobin"/>
    <property type="match status" value="1"/>
</dbReference>
<comment type="caution">
    <text evidence="6">The sequence shown here is derived from an EMBL/GenBank/DDBJ whole genome shotgun (WGS) entry which is preliminary data.</text>
</comment>
<dbReference type="PANTHER" id="PTHR32089:SF112">
    <property type="entry name" value="LYSOZYME-LIKE PROTEIN-RELATED"/>
    <property type="match status" value="1"/>
</dbReference>
<dbReference type="Pfam" id="PF00015">
    <property type="entry name" value="MCPsignal"/>
    <property type="match status" value="1"/>
</dbReference>
<dbReference type="RefSeq" id="WP_074445719.1">
    <property type="nucleotide sequence ID" value="NZ_FMBM01000002.1"/>
</dbReference>
<proteinExistence type="inferred from homology"/>
<dbReference type="EMBL" id="LJSX01000021">
    <property type="protein sequence ID" value="KPQ09858.1"/>
    <property type="molecule type" value="Genomic_DNA"/>
</dbReference>
<dbReference type="PROSITE" id="PS50111">
    <property type="entry name" value="CHEMOTAXIS_TRANSDUC_2"/>
    <property type="match status" value="1"/>
</dbReference>
<dbReference type="GO" id="GO:0007165">
    <property type="term" value="P:signal transduction"/>
    <property type="evidence" value="ECO:0007669"/>
    <property type="project" value="UniProtKB-KW"/>
</dbReference>
<dbReference type="SMART" id="SM00283">
    <property type="entry name" value="MA"/>
    <property type="match status" value="1"/>
</dbReference>
<gene>
    <name evidence="6" type="primary">mcp-8</name>
    <name evidence="7" type="ORF">GA0071312_3154</name>
    <name evidence="6" type="ORF">HLUCCO17_13255</name>
</gene>
<dbReference type="STRING" id="1653334.GA0071312_3154"/>
<evidence type="ECO:0000313" key="8">
    <source>
        <dbReference type="Proteomes" id="UP000050497"/>
    </source>
</evidence>
<evidence type="ECO:0000259" key="5">
    <source>
        <dbReference type="PROSITE" id="PS50111"/>
    </source>
</evidence>
<keyword evidence="1 3" id="KW-0807">Transducer</keyword>
<evidence type="ECO:0000256" key="3">
    <source>
        <dbReference type="PROSITE-ProRule" id="PRU00284"/>
    </source>
</evidence>
<feature type="domain" description="Methyl-accepting transducer" evidence="5">
    <location>
        <begin position="202"/>
        <end position="431"/>
    </location>
</feature>
<reference evidence="6 8" key="1">
    <citation type="submission" date="2015-09" db="EMBL/GenBank/DDBJ databases">
        <title>Identification and resolution of microdiversity through metagenomic sequencing of parallel consortia.</title>
        <authorList>
            <person name="Nelson W.C."/>
            <person name="Romine M.F."/>
            <person name="Lindemann S.R."/>
        </authorList>
    </citation>
    <scope>NUCLEOTIDE SEQUENCE [LARGE SCALE GENOMIC DNA]</scope>
    <source>
        <strain evidence="6">HL-109</strain>
    </source>
</reference>
<feature type="compositionally biased region" description="Polar residues" evidence="4">
    <location>
        <begin position="219"/>
        <end position="228"/>
    </location>
</feature>
<dbReference type="OrthoDB" id="266313at2"/>
<dbReference type="CDD" id="cd01068">
    <property type="entry name" value="globin_sensor"/>
    <property type="match status" value="1"/>
</dbReference>
<dbReference type="InterPro" id="IPR044398">
    <property type="entry name" value="Globin-sensor_dom"/>
</dbReference>
<dbReference type="GO" id="GO:0020037">
    <property type="term" value="F:heme binding"/>
    <property type="evidence" value="ECO:0007669"/>
    <property type="project" value="InterPro"/>
</dbReference>
<dbReference type="SUPFAM" id="SSF46458">
    <property type="entry name" value="Globin-like"/>
    <property type="match status" value="1"/>
</dbReference>
<dbReference type="Proteomes" id="UP000050497">
    <property type="component" value="Unassembled WGS sequence"/>
</dbReference>
<evidence type="ECO:0000256" key="1">
    <source>
        <dbReference type="ARBA" id="ARBA00023224"/>
    </source>
</evidence>
<dbReference type="InterPro" id="IPR039379">
    <property type="entry name" value="Protoglobin_sensor_dom"/>
</dbReference>
<organism evidence="6 8">
    <name type="scientific">Saliniramus fredricksonii</name>
    <dbReference type="NCBI Taxonomy" id="1653334"/>
    <lineage>
        <taxon>Bacteria</taxon>
        <taxon>Pseudomonadati</taxon>
        <taxon>Pseudomonadota</taxon>
        <taxon>Alphaproteobacteria</taxon>
        <taxon>Hyphomicrobiales</taxon>
        <taxon>Salinarimonadaceae</taxon>
        <taxon>Saliniramus</taxon>
    </lineage>
</organism>
<evidence type="ECO:0000313" key="9">
    <source>
        <dbReference type="Proteomes" id="UP000182800"/>
    </source>
</evidence>
<keyword evidence="9" id="KW-1185">Reference proteome</keyword>
<dbReference type="Proteomes" id="UP000182800">
    <property type="component" value="Unassembled WGS sequence"/>
</dbReference>
<dbReference type="GO" id="GO:0004888">
    <property type="term" value="F:transmembrane signaling receptor activity"/>
    <property type="evidence" value="ECO:0007669"/>
    <property type="project" value="InterPro"/>
</dbReference>
<dbReference type="GO" id="GO:0006935">
    <property type="term" value="P:chemotaxis"/>
    <property type="evidence" value="ECO:0007669"/>
    <property type="project" value="InterPro"/>
</dbReference>
<evidence type="ECO:0000256" key="4">
    <source>
        <dbReference type="SAM" id="MobiDB-lite"/>
    </source>
</evidence>
<dbReference type="InterPro" id="IPR009050">
    <property type="entry name" value="Globin-like_sf"/>
</dbReference>
<evidence type="ECO:0000256" key="2">
    <source>
        <dbReference type="ARBA" id="ARBA00029447"/>
    </source>
</evidence>
<name>A0A0N8KDY8_9HYPH</name>
<dbReference type="PANTHER" id="PTHR32089">
    <property type="entry name" value="METHYL-ACCEPTING CHEMOTAXIS PROTEIN MCPB"/>
    <property type="match status" value="1"/>
</dbReference>
<reference evidence="7 9" key="2">
    <citation type="submission" date="2016-08" db="EMBL/GenBank/DDBJ databases">
        <authorList>
            <person name="Varghese N."/>
            <person name="Submissions Spin"/>
        </authorList>
    </citation>
    <scope>NUCLEOTIDE SEQUENCE [LARGE SCALE GENOMIC DNA]</scope>
    <source>
        <strain evidence="7 9">HL-109</strain>
    </source>
</reference>
<dbReference type="GO" id="GO:0019825">
    <property type="term" value="F:oxygen binding"/>
    <property type="evidence" value="ECO:0007669"/>
    <property type="project" value="InterPro"/>
</dbReference>
<evidence type="ECO:0000313" key="6">
    <source>
        <dbReference type="EMBL" id="KPQ09858.1"/>
    </source>
</evidence>
<dbReference type="PRINTS" id="PR00260">
    <property type="entry name" value="CHEMTRNSDUCR"/>
</dbReference>
<evidence type="ECO:0000313" key="7">
    <source>
        <dbReference type="EMBL" id="SCC82175.1"/>
    </source>
</evidence>
<dbReference type="EMBL" id="FMBM01000002">
    <property type="protein sequence ID" value="SCC82175.1"/>
    <property type="molecule type" value="Genomic_DNA"/>
</dbReference>
<dbReference type="InterPro" id="IPR004089">
    <property type="entry name" value="MCPsignal_dom"/>
</dbReference>